<sequence>MLNNFELKLLVIRVKVNSLGSKWLVCKKASYFFIACLLGLFG</sequence>
<reference evidence="2" key="1">
    <citation type="submission" date="2003-06" db="EMBL/GenBank/DDBJ databases">
        <title>The complete genome sequence of Haemophilus ducreyi.</title>
        <authorList>
            <person name="Munson R.S. Jr."/>
            <person name="Ray W.C."/>
            <person name="Mahairas G."/>
            <person name="Sabo P."/>
            <person name="Mungur R."/>
            <person name="Johnson L."/>
            <person name="Nguyen D."/>
            <person name="Wang J."/>
            <person name="Forst C."/>
            <person name="Hood L."/>
        </authorList>
    </citation>
    <scope>NUCLEOTIDE SEQUENCE [LARGE SCALE GENOMIC DNA]</scope>
    <source>
        <strain evidence="2">35000HP / ATCC 700724</strain>
    </source>
</reference>
<organism evidence="1 2">
    <name type="scientific">Haemophilus ducreyi (strain 35000HP / ATCC 700724)</name>
    <dbReference type="NCBI Taxonomy" id="233412"/>
    <lineage>
        <taxon>Bacteria</taxon>
        <taxon>Pseudomonadati</taxon>
        <taxon>Pseudomonadota</taxon>
        <taxon>Gammaproteobacteria</taxon>
        <taxon>Pasteurellales</taxon>
        <taxon>Pasteurellaceae</taxon>
        <taxon>Haemophilus</taxon>
    </lineage>
</organism>
<keyword evidence="2" id="KW-1185">Reference proteome</keyword>
<proteinExistence type="predicted"/>
<gene>
    <name evidence="1" type="ordered locus">HD_1364</name>
</gene>
<dbReference type="STRING" id="233412.HD_1364"/>
<evidence type="ECO:0000313" key="2">
    <source>
        <dbReference type="Proteomes" id="UP000001022"/>
    </source>
</evidence>
<dbReference type="KEGG" id="hdu:HD_1364"/>
<dbReference type="EMBL" id="AE017143">
    <property type="protein sequence ID" value="AAP96177.1"/>
    <property type="molecule type" value="Genomic_DNA"/>
</dbReference>
<protein>
    <submittedName>
        <fullName evidence="1">Uncharacterized protein</fullName>
    </submittedName>
</protein>
<accession>Q7VLQ8</accession>
<dbReference type="HOGENOM" id="CLU_3252307_0_0_6"/>
<dbReference type="Proteomes" id="UP000001022">
    <property type="component" value="Chromosome"/>
</dbReference>
<name>Q7VLQ8_HAEDU</name>
<dbReference type="AlphaFoldDB" id="Q7VLQ8"/>
<evidence type="ECO:0000313" key="1">
    <source>
        <dbReference type="EMBL" id="AAP96177.1"/>
    </source>
</evidence>